<dbReference type="Gene3D" id="3.40.50.1820">
    <property type="entry name" value="alpha/beta hydrolase"/>
    <property type="match status" value="1"/>
</dbReference>
<feature type="domain" description="AB hydrolase-1" evidence="3">
    <location>
        <begin position="53"/>
        <end position="297"/>
    </location>
</feature>
<evidence type="ECO:0000256" key="1">
    <source>
        <dbReference type="ARBA" id="ARBA00022801"/>
    </source>
</evidence>
<feature type="signal peptide" evidence="2">
    <location>
        <begin position="1"/>
        <end position="34"/>
    </location>
</feature>
<proteinExistence type="predicted"/>
<evidence type="ECO:0000256" key="2">
    <source>
        <dbReference type="SAM" id="SignalP"/>
    </source>
</evidence>
<dbReference type="AlphaFoldDB" id="A0A2N8L3I3"/>
<dbReference type="InterPro" id="IPR050266">
    <property type="entry name" value="AB_hydrolase_sf"/>
</dbReference>
<dbReference type="GO" id="GO:0016020">
    <property type="term" value="C:membrane"/>
    <property type="evidence" value="ECO:0007669"/>
    <property type="project" value="TreeGrafter"/>
</dbReference>
<gene>
    <name evidence="4" type="ORF">C1O66_02465</name>
</gene>
<evidence type="ECO:0000313" key="4">
    <source>
        <dbReference type="EMBL" id="PND40264.1"/>
    </source>
</evidence>
<organism evidence="4 5">
    <name type="scientific">Kinneretia aquatilis</name>
    <dbReference type="NCBI Taxonomy" id="2070761"/>
    <lineage>
        <taxon>Bacteria</taxon>
        <taxon>Pseudomonadati</taxon>
        <taxon>Pseudomonadota</taxon>
        <taxon>Betaproteobacteria</taxon>
        <taxon>Burkholderiales</taxon>
        <taxon>Sphaerotilaceae</taxon>
        <taxon>Roseateles</taxon>
    </lineage>
</organism>
<dbReference type="GO" id="GO:0016787">
    <property type="term" value="F:hydrolase activity"/>
    <property type="evidence" value="ECO:0007669"/>
    <property type="project" value="UniProtKB-KW"/>
</dbReference>
<dbReference type="Proteomes" id="UP000235916">
    <property type="component" value="Unassembled WGS sequence"/>
</dbReference>
<evidence type="ECO:0000313" key="5">
    <source>
        <dbReference type="Proteomes" id="UP000235916"/>
    </source>
</evidence>
<keyword evidence="5" id="KW-1185">Reference proteome</keyword>
<dbReference type="InterPro" id="IPR029058">
    <property type="entry name" value="AB_hydrolase_fold"/>
</dbReference>
<dbReference type="EMBL" id="POSP01000001">
    <property type="protein sequence ID" value="PND40264.1"/>
    <property type="molecule type" value="Genomic_DNA"/>
</dbReference>
<keyword evidence="2" id="KW-0732">Signal</keyword>
<dbReference type="SUPFAM" id="SSF53474">
    <property type="entry name" value="alpha/beta-Hydrolases"/>
    <property type="match status" value="1"/>
</dbReference>
<sequence length="307" mass="33037">MNKQQAPGLSATLCRIGASLALAGLSLISHTAQAAPEKFQDLQISRSGEGRPVLMIPGLNSPASVWTETCAQLQPGVRCLMVQLPGFAGSPALSKPEDFLQQMKGQLQALLQQEAPQGATVVGHSLGGVLGLVLAADKQGKTVKQLVVVDSLPFLPGIQNPAATVEQVKPVAEGMRQGMRNAPAEGLRAQLTPMMAGMTRQSERIEDLVQWGLNSDRHTTAQAMYELWTTDLRPQLSQIQVPTTVLGAWAAYERMGSTQASTRAIFERQYADLKGLNLQMSDKGYHFLMWDDPSLVVGAIKKALVTN</sequence>
<feature type="chain" id="PRO_5014776573" evidence="2">
    <location>
        <begin position="35"/>
        <end position="307"/>
    </location>
</feature>
<reference evidence="4 5" key="1">
    <citation type="submission" date="2018-01" db="EMBL/GenBank/DDBJ databases">
        <title>Draft genome sequence of Paucibacter aquatile CR182 isolated from freshwater of the Nakdong River.</title>
        <authorList>
            <person name="Choi A."/>
            <person name="Chung E.J."/>
        </authorList>
    </citation>
    <scope>NUCLEOTIDE SEQUENCE [LARGE SCALE GENOMIC DNA]</scope>
    <source>
        <strain evidence="4 5">CR182</strain>
    </source>
</reference>
<keyword evidence="1 4" id="KW-0378">Hydrolase</keyword>
<dbReference type="RefSeq" id="WP_102766398.1">
    <property type="nucleotide sequence ID" value="NZ_POSP01000001.1"/>
</dbReference>
<evidence type="ECO:0000259" key="3">
    <source>
        <dbReference type="Pfam" id="PF12697"/>
    </source>
</evidence>
<dbReference type="Pfam" id="PF12697">
    <property type="entry name" value="Abhydrolase_6"/>
    <property type="match status" value="1"/>
</dbReference>
<name>A0A2N8L3I3_9BURK</name>
<dbReference type="PANTHER" id="PTHR43798">
    <property type="entry name" value="MONOACYLGLYCEROL LIPASE"/>
    <property type="match status" value="1"/>
</dbReference>
<comment type="caution">
    <text evidence="4">The sequence shown here is derived from an EMBL/GenBank/DDBJ whole genome shotgun (WGS) entry which is preliminary data.</text>
</comment>
<protein>
    <submittedName>
        <fullName evidence="4">Alpha/beta hydrolase</fullName>
    </submittedName>
</protein>
<dbReference type="InterPro" id="IPR000073">
    <property type="entry name" value="AB_hydrolase_1"/>
</dbReference>
<dbReference type="OrthoDB" id="5380819at2"/>
<dbReference type="PANTHER" id="PTHR43798:SF31">
    <property type="entry name" value="AB HYDROLASE SUPERFAMILY PROTEIN YCLE"/>
    <property type="match status" value="1"/>
</dbReference>
<accession>A0A2N8L3I3</accession>